<dbReference type="SUPFAM" id="SSF49899">
    <property type="entry name" value="Concanavalin A-like lectins/glucanases"/>
    <property type="match status" value="1"/>
</dbReference>
<dbReference type="GO" id="GO:0046373">
    <property type="term" value="P:L-arabinose metabolic process"/>
    <property type="evidence" value="ECO:0007669"/>
    <property type="project" value="UniProtKB-UniRule"/>
</dbReference>
<dbReference type="GO" id="GO:0045493">
    <property type="term" value="P:xylan catabolic process"/>
    <property type="evidence" value="ECO:0007669"/>
    <property type="project" value="UniProtKB-KW"/>
</dbReference>
<proteinExistence type="inferred from homology"/>
<dbReference type="Pfam" id="PF09206">
    <property type="entry name" value="ArabFuran-catal"/>
    <property type="match status" value="1"/>
</dbReference>
<keyword evidence="4 11" id="KW-0732">Signal</keyword>
<evidence type="ECO:0000256" key="7">
    <source>
        <dbReference type="ARBA" id="ARBA00023295"/>
    </source>
</evidence>
<feature type="disulfide bond" evidence="9">
    <location>
        <begin position="26"/>
        <end position="36"/>
    </location>
</feature>
<keyword evidence="5 11" id="KW-0378">Hydrolase</keyword>
<evidence type="ECO:0000256" key="4">
    <source>
        <dbReference type="ARBA" id="ARBA00022729"/>
    </source>
</evidence>
<dbReference type="UniPathway" id="UPA00667"/>
<dbReference type="FunFam" id="2.80.10.50:FF:000059">
    <property type="entry name" value="Probable alpha-L-arabinofuranosidase B"/>
    <property type="match status" value="1"/>
</dbReference>
<comment type="pathway">
    <text evidence="2 11">Glycan metabolism; L-arabinan degradation.</text>
</comment>
<keyword evidence="7 11" id="KW-0326">Glycosidase</keyword>
<dbReference type="OrthoDB" id="157622at2759"/>
<keyword evidence="11" id="KW-0624">Polysaccharide degradation</keyword>
<dbReference type="Pfam" id="PF05270">
    <property type="entry name" value="AbfB"/>
    <property type="match status" value="1"/>
</dbReference>
<gene>
    <name evidence="14" type="ORF">UCRPC4_g01788</name>
</gene>
<dbReference type="PANTHER" id="PTHR39447:SF2">
    <property type="entry name" value="ALPHA-L-ARABINOFURANOSIDASE B"/>
    <property type="match status" value="1"/>
</dbReference>
<feature type="domain" description="Alpha-L-arabinofuranosidase B catalytic" evidence="13">
    <location>
        <begin position="25"/>
        <end position="337"/>
    </location>
</feature>
<dbReference type="InterPro" id="IPR036195">
    <property type="entry name" value="AbfB_ABD_sf"/>
</dbReference>
<dbReference type="FunFam" id="2.60.120.200:FF:000131">
    <property type="entry name" value="Probable alpha-L-arabinofuranosidase B"/>
    <property type="match status" value="1"/>
</dbReference>
<keyword evidence="9" id="KW-1015">Disulfide bond</keyword>
<keyword evidence="15" id="KW-1185">Reference proteome</keyword>
<feature type="disulfide bond" evidence="9">
    <location>
        <begin position="404"/>
        <end position="442"/>
    </location>
</feature>
<dbReference type="GO" id="GO:0031222">
    <property type="term" value="P:arabinan catabolic process"/>
    <property type="evidence" value="ECO:0007669"/>
    <property type="project" value="UniProtKB-UniRule"/>
</dbReference>
<feature type="glycosylation site" description="N-linked (GlcNAc...) asparagine" evidence="10">
    <location>
        <position position="88"/>
    </location>
</feature>
<evidence type="ECO:0000256" key="10">
    <source>
        <dbReference type="PIRSR" id="PIRSR638964-4"/>
    </source>
</evidence>
<dbReference type="Proteomes" id="UP000053317">
    <property type="component" value="Unassembled WGS sequence"/>
</dbReference>
<reference evidence="14 15" key="2">
    <citation type="submission" date="2015-05" db="EMBL/GenBank/DDBJ databases">
        <authorList>
            <person name="Morales-Cruz A."/>
            <person name="Amrine K.C."/>
            <person name="Cantu D."/>
        </authorList>
    </citation>
    <scope>NUCLEOTIDE SEQUENCE [LARGE SCALE GENOMIC DNA]</scope>
    <source>
        <strain evidence="14">UCRPC4</strain>
    </source>
</reference>
<evidence type="ECO:0000256" key="3">
    <source>
        <dbReference type="ARBA" id="ARBA00006963"/>
    </source>
</evidence>
<feature type="active site" description="Nucleophile" evidence="8">
    <location>
        <position position="226"/>
    </location>
</feature>
<evidence type="ECO:0000256" key="9">
    <source>
        <dbReference type="PIRSR" id="PIRSR638964-3"/>
    </source>
</evidence>
<keyword evidence="6" id="KW-0325">Glycoprotein</keyword>
<comment type="catalytic activity">
    <reaction evidence="1 11">
        <text>Hydrolysis of terminal non-reducing alpha-L-arabinofuranoside residues in alpha-L-arabinosides.</text>
        <dbReference type="EC" id="3.2.1.55"/>
    </reaction>
</comment>
<organism evidence="14 15">
    <name type="scientific">Phaeomoniella chlamydospora</name>
    <name type="common">Phaeoacremonium chlamydosporum</name>
    <dbReference type="NCBI Taxonomy" id="158046"/>
    <lineage>
        <taxon>Eukaryota</taxon>
        <taxon>Fungi</taxon>
        <taxon>Dikarya</taxon>
        <taxon>Ascomycota</taxon>
        <taxon>Pezizomycotina</taxon>
        <taxon>Eurotiomycetes</taxon>
        <taxon>Chaetothyriomycetidae</taxon>
        <taxon>Phaeomoniellales</taxon>
        <taxon>Phaeomoniellaceae</taxon>
        <taxon>Phaeomoniella</taxon>
    </lineage>
</organism>
<evidence type="ECO:0000256" key="6">
    <source>
        <dbReference type="ARBA" id="ARBA00023180"/>
    </source>
</evidence>
<dbReference type="Gene3D" id="2.80.10.50">
    <property type="match status" value="1"/>
</dbReference>
<dbReference type="CDD" id="cd23399">
    <property type="entry name" value="beta-trefoil_ABD_ABFB"/>
    <property type="match status" value="1"/>
</dbReference>
<evidence type="ECO:0000256" key="11">
    <source>
        <dbReference type="RuleBase" id="RU367111"/>
    </source>
</evidence>
<dbReference type="GO" id="GO:0005576">
    <property type="term" value="C:extracellular region"/>
    <property type="evidence" value="ECO:0007669"/>
    <property type="project" value="UniProtKB-SubCell"/>
</dbReference>
<reference evidence="14 15" key="1">
    <citation type="submission" date="2015-05" db="EMBL/GenBank/DDBJ databases">
        <title>Distinctive expansion of gene families associated with plant cell wall degradation and secondary metabolism in the genomes of grapevine trunk pathogens.</title>
        <authorList>
            <person name="Lawrence D.P."/>
            <person name="Travadon R."/>
            <person name="Rolshausen P.E."/>
            <person name="Baumgartner K."/>
        </authorList>
    </citation>
    <scope>NUCLEOTIDE SEQUENCE [LARGE SCALE GENOMIC DNA]</scope>
    <source>
        <strain evidence="14">UCRPC4</strain>
    </source>
</reference>
<dbReference type="GO" id="GO:0045490">
    <property type="term" value="P:pectin catabolic process"/>
    <property type="evidence" value="ECO:0007669"/>
    <property type="project" value="TreeGrafter"/>
</dbReference>
<feature type="glycosylation site" description="N-linked (GlcNAc...) asparagine" evidence="10">
    <location>
        <position position="207"/>
    </location>
</feature>
<evidence type="ECO:0000256" key="1">
    <source>
        <dbReference type="ARBA" id="ARBA00001462"/>
    </source>
</evidence>
<feature type="domain" description="Alpha-L-arabinofuranosidase B arabinose-binding" evidence="12">
    <location>
        <begin position="355"/>
        <end position="497"/>
    </location>
</feature>
<protein>
    <recommendedName>
        <fullName evidence="11">Alpha-L-arabinofuranosidase</fullName>
        <ecNumber evidence="11">3.2.1.55</ecNumber>
    </recommendedName>
</protein>
<comment type="subcellular location">
    <subcellularLocation>
        <location evidence="11">Secreted</location>
    </subcellularLocation>
</comment>
<accession>A0A0G2ETK1</accession>
<evidence type="ECO:0000313" key="14">
    <source>
        <dbReference type="EMBL" id="KKY25524.1"/>
    </source>
</evidence>
<dbReference type="PANTHER" id="PTHR39447">
    <property type="entry name" value="ALPHA-L-ARABINOFURANOSIDASE B"/>
    <property type="match status" value="1"/>
</dbReference>
<evidence type="ECO:0000256" key="2">
    <source>
        <dbReference type="ARBA" id="ARBA00004834"/>
    </source>
</evidence>
<sequence>MFSRLSLERTSALALSLIASVTAGPCDIYADGDTPCVAAHSTTRALYSAYSSSLYQVKRGSDSATTDIKPLSAGDVADAATQDSFCANTTCLITIIYDQSDNGNHLTQAPPGGYSGPESDGYDNLASAIGAPVTLNGQKAYGVFVSPGTGYRNDNTTGIATGDESEGMYAVFDGTHYNDGCCFDYGNAETSNTATGAGHMEALYFGNCTTWGWGAGSGPWIMADLEENLFSGYNTGYNADDPSISYRFVTATTKSYSDYWSLRGANAASGSLSTYYSGVRPSGYETMYKEGAIILGIGGDNSISAQGTFYEGVMVTGYPSNATEASVQDNIVAAGYATTALTSGTALTVGSSISLRATTSGYTTRYLAHTGSTVNTQVVTSSSNTSLQEQASWTVVTGLGNSLCFSFESVDTPGSYLRHYNFELELEANDGTKSFHEDATFCPQTALNDEGTHSIRAWNYPTRYIRHYDNLGYVASNGGVHTFDSTTSFNDDVSWVISTGFAS</sequence>
<feature type="disulfide bond" evidence="9">
    <location>
        <begin position="181"/>
        <end position="182"/>
    </location>
</feature>
<feature type="disulfide bond" evidence="9">
    <location>
        <begin position="86"/>
        <end position="91"/>
    </location>
</feature>
<dbReference type="Gene3D" id="2.60.120.200">
    <property type="match status" value="1"/>
</dbReference>
<evidence type="ECO:0000259" key="12">
    <source>
        <dbReference type="Pfam" id="PF05270"/>
    </source>
</evidence>
<keyword evidence="11" id="KW-0119">Carbohydrate metabolism</keyword>
<feature type="chain" id="PRO_5027151796" description="Alpha-L-arabinofuranosidase" evidence="11">
    <location>
        <begin position="24"/>
        <end position="503"/>
    </location>
</feature>
<evidence type="ECO:0000256" key="8">
    <source>
        <dbReference type="PIRSR" id="PIRSR638964-1"/>
    </source>
</evidence>
<dbReference type="InterPro" id="IPR013320">
    <property type="entry name" value="ConA-like_dom_sf"/>
</dbReference>
<keyword evidence="11" id="KW-0858">Xylan degradation</keyword>
<dbReference type="AlphaFoldDB" id="A0A0G2ETK1"/>
<keyword evidence="11" id="KW-0964">Secreted</keyword>
<dbReference type="InterPro" id="IPR007934">
    <property type="entry name" value="AbfB_ABD"/>
</dbReference>
<evidence type="ECO:0000256" key="5">
    <source>
        <dbReference type="ARBA" id="ARBA00022801"/>
    </source>
</evidence>
<dbReference type="InterPro" id="IPR038964">
    <property type="entry name" value="ABFB"/>
</dbReference>
<name>A0A0G2ETK1_PHACM</name>
<comment type="caution">
    <text evidence="14">The sequence shown here is derived from an EMBL/GenBank/DDBJ whole genome shotgun (WGS) entry which is preliminary data.</text>
</comment>
<dbReference type="EC" id="3.2.1.55" evidence="11"/>
<dbReference type="EMBL" id="LCWF01000041">
    <property type="protein sequence ID" value="KKY25524.1"/>
    <property type="molecule type" value="Genomic_DNA"/>
</dbReference>
<feature type="signal peptide" evidence="11">
    <location>
        <begin position="1"/>
        <end position="23"/>
    </location>
</feature>
<dbReference type="GO" id="GO:0046556">
    <property type="term" value="F:alpha-L-arabinofuranosidase activity"/>
    <property type="evidence" value="ECO:0007669"/>
    <property type="project" value="UniProtKB-UniRule"/>
</dbReference>
<dbReference type="SUPFAM" id="SSF110221">
    <property type="entry name" value="AbfB domain"/>
    <property type="match status" value="1"/>
</dbReference>
<evidence type="ECO:0000313" key="15">
    <source>
        <dbReference type="Proteomes" id="UP000053317"/>
    </source>
</evidence>
<dbReference type="InterPro" id="IPR015289">
    <property type="entry name" value="A-L-arabinofuranosidase_B_cat"/>
</dbReference>
<evidence type="ECO:0000259" key="13">
    <source>
        <dbReference type="Pfam" id="PF09206"/>
    </source>
</evidence>
<comment type="similarity">
    <text evidence="3 11">Belongs to the glycosyl hydrolase 54 family.</text>
</comment>
<feature type="active site" description="Proton donor" evidence="8">
    <location>
        <position position="300"/>
    </location>
</feature>